<dbReference type="NCBIfam" id="NF002634">
    <property type="entry name" value="PRK02304.1-3"/>
    <property type="match status" value="1"/>
</dbReference>
<dbReference type="InterPro" id="IPR005764">
    <property type="entry name" value="Ade_phspho_trans"/>
</dbReference>
<evidence type="ECO:0000256" key="11">
    <source>
        <dbReference type="HAMAP-Rule" id="MF_00004"/>
    </source>
</evidence>
<evidence type="ECO:0000256" key="1">
    <source>
        <dbReference type="ARBA" id="ARBA00000868"/>
    </source>
</evidence>
<keyword evidence="7 11" id="KW-0963">Cytoplasm</keyword>
<evidence type="ECO:0000259" key="12">
    <source>
        <dbReference type="Pfam" id="PF00156"/>
    </source>
</evidence>
<comment type="subunit">
    <text evidence="11">Homodimer.</text>
</comment>
<dbReference type="SUPFAM" id="SSF53271">
    <property type="entry name" value="PRTase-like"/>
    <property type="match status" value="1"/>
</dbReference>
<comment type="subcellular location">
    <subcellularLocation>
        <location evidence="3 11">Cytoplasm</location>
    </subcellularLocation>
</comment>
<dbReference type="PANTHER" id="PTHR32315">
    <property type="entry name" value="ADENINE PHOSPHORIBOSYLTRANSFERASE"/>
    <property type="match status" value="1"/>
</dbReference>
<comment type="caution">
    <text evidence="13">The sequence shown here is derived from an EMBL/GenBank/DDBJ whole genome shotgun (WGS) entry which is preliminary data.</text>
</comment>
<dbReference type="Pfam" id="PF00156">
    <property type="entry name" value="Pribosyltran"/>
    <property type="match status" value="1"/>
</dbReference>
<feature type="domain" description="Phosphoribosyltransferase" evidence="12">
    <location>
        <begin position="36"/>
        <end position="155"/>
    </location>
</feature>
<dbReference type="HAMAP" id="MF_00004">
    <property type="entry name" value="Aden_phosphoribosyltr"/>
    <property type="match status" value="1"/>
</dbReference>
<proteinExistence type="inferred from homology"/>
<accession>A0ABN2VR51</accession>
<protein>
    <recommendedName>
        <fullName evidence="6 11">Adenine phosphoribosyltransferase</fullName>
        <shortName evidence="11">APRT</shortName>
        <ecNumber evidence="6 11">2.4.2.7</ecNumber>
    </recommendedName>
</protein>
<dbReference type="GO" id="GO:0016757">
    <property type="term" value="F:glycosyltransferase activity"/>
    <property type="evidence" value="ECO:0007669"/>
    <property type="project" value="UniProtKB-KW"/>
</dbReference>
<evidence type="ECO:0000313" key="14">
    <source>
        <dbReference type="Proteomes" id="UP001501480"/>
    </source>
</evidence>
<name>A0ABN2VR51_9ACTN</name>
<evidence type="ECO:0000256" key="6">
    <source>
        <dbReference type="ARBA" id="ARBA00011893"/>
    </source>
</evidence>
<sequence>MNDAATRAITGLVRPIEDWPEPGVTFRDITPLLSDPAGFDAVLSAMADAARGLGQLDAVLGVESRGFVLGAPMARELAVPFLPVRKEGKLPAETRAATYDLEYGTATLEIHVDALAPGARVVVVDDVLATGGTLTATQSLVEEAGATVVGHLVMIEIGALGGRGRLEPTPLTALHTY</sequence>
<organism evidence="13 14">
    <name type="scientific">Aeromicrobium halocynthiae</name>
    <dbReference type="NCBI Taxonomy" id="560557"/>
    <lineage>
        <taxon>Bacteria</taxon>
        <taxon>Bacillati</taxon>
        <taxon>Actinomycetota</taxon>
        <taxon>Actinomycetes</taxon>
        <taxon>Propionibacteriales</taxon>
        <taxon>Nocardioidaceae</taxon>
        <taxon>Aeromicrobium</taxon>
    </lineage>
</organism>
<dbReference type="EMBL" id="BAAAPY010000001">
    <property type="protein sequence ID" value="GAA2069983.1"/>
    <property type="molecule type" value="Genomic_DNA"/>
</dbReference>
<dbReference type="EC" id="2.4.2.7" evidence="6 11"/>
<dbReference type="NCBIfam" id="TIGR01090">
    <property type="entry name" value="apt"/>
    <property type="match status" value="1"/>
</dbReference>
<dbReference type="InterPro" id="IPR050054">
    <property type="entry name" value="UPRTase/APRTase"/>
</dbReference>
<dbReference type="InterPro" id="IPR000836">
    <property type="entry name" value="PRTase_dom"/>
</dbReference>
<comment type="similarity">
    <text evidence="5 11">Belongs to the purine/pyrimidine phosphoribosyltransferase family.</text>
</comment>
<keyword evidence="9 11" id="KW-0808">Transferase</keyword>
<evidence type="ECO:0000256" key="7">
    <source>
        <dbReference type="ARBA" id="ARBA00022490"/>
    </source>
</evidence>
<keyword evidence="10 11" id="KW-0660">Purine salvage</keyword>
<comment type="catalytic activity">
    <reaction evidence="1 11">
        <text>AMP + diphosphate = 5-phospho-alpha-D-ribose 1-diphosphate + adenine</text>
        <dbReference type="Rhea" id="RHEA:16609"/>
        <dbReference type="ChEBI" id="CHEBI:16708"/>
        <dbReference type="ChEBI" id="CHEBI:33019"/>
        <dbReference type="ChEBI" id="CHEBI:58017"/>
        <dbReference type="ChEBI" id="CHEBI:456215"/>
        <dbReference type="EC" id="2.4.2.7"/>
    </reaction>
</comment>
<keyword evidence="14" id="KW-1185">Reference proteome</keyword>
<evidence type="ECO:0000256" key="9">
    <source>
        <dbReference type="ARBA" id="ARBA00022679"/>
    </source>
</evidence>
<evidence type="ECO:0000256" key="4">
    <source>
        <dbReference type="ARBA" id="ARBA00004659"/>
    </source>
</evidence>
<gene>
    <name evidence="11" type="primary">apt</name>
    <name evidence="13" type="ORF">GCM10009821_03490</name>
</gene>
<dbReference type="InterPro" id="IPR029057">
    <property type="entry name" value="PRTase-like"/>
</dbReference>
<comment type="function">
    <text evidence="2 11">Catalyzes a salvage reaction resulting in the formation of AMP, that is energically less costly than de novo synthesis.</text>
</comment>
<evidence type="ECO:0000313" key="13">
    <source>
        <dbReference type="EMBL" id="GAA2069983.1"/>
    </source>
</evidence>
<keyword evidence="8 11" id="KW-0328">Glycosyltransferase</keyword>
<dbReference type="RefSeq" id="WP_344323566.1">
    <property type="nucleotide sequence ID" value="NZ_BAAAPY010000001.1"/>
</dbReference>
<evidence type="ECO:0000256" key="2">
    <source>
        <dbReference type="ARBA" id="ARBA00003968"/>
    </source>
</evidence>
<dbReference type="NCBIfam" id="NF002636">
    <property type="entry name" value="PRK02304.1-5"/>
    <property type="match status" value="1"/>
</dbReference>
<evidence type="ECO:0000256" key="10">
    <source>
        <dbReference type="ARBA" id="ARBA00022726"/>
    </source>
</evidence>
<dbReference type="Gene3D" id="3.40.50.2020">
    <property type="match status" value="1"/>
</dbReference>
<dbReference type="PANTHER" id="PTHR32315:SF3">
    <property type="entry name" value="ADENINE PHOSPHORIBOSYLTRANSFERASE"/>
    <property type="match status" value="1"/>
</dbReference>
<dbReference type="CDD" id="cd06223">
    <property type="entry name" value="PRTases_typeI"/>
    <property type="match status" value="1"/>
</dbReference>
<evidence type="ECO:0000256" key="5">
    <source>
        <dbReference type="ARBA" id="ARBA00008391"/>
    </source>
</evidence>
<comment type="pathway">
    <text evidence="4 11">Purine metabolism; AMP biosynthesis via salvage pathway; AMP from adenine: step 1/1.</text>
</comment>
<evidence type="ECO:0000256" key="3">
    <source>
        <dbReference type="ARBA" id="ARBA00004496"/>
    </source>
</evidence>
<evidence type="ECO:0000256" key="8">
    <source>
        <dbReference type="ARBA" id="ARBA00022676"/>
    </source>
</evidence>
<dbReference type="Proteomes" id="UP001501480">
    <property type="component" value="Unassembled WGS sequence"/>
</dbReference>
<reference evidence="13 14" key="1">
    <citation type="journal article" date="2019" name="Int. J. Syst. Evol. Microbiol.">
        <title>The Global Catalogue of Microorganisms (GCM) 10K type strain sequencing project: providing services to taxonomists for standard genome sequencing and annotation.</title>
        <authorList>
            <consortium name="The Broad Institute Genomics Platform"/>
            <consortium name="The Broad Institute Genome Sequencing Center for Infectious Disease"/>
            <person name="Wu L."/>
            <person name="Ma J."/>
        </authorList>
    </citation>
    <scope>NUCLEOTIDE SEQUENCE [LARGE SCALE GENOMIC DNA]</scope>
    <source>
        <strain evidence="13 14">JCM 15749</strain>
    </source>
</reference>